<keyword evidence="3" id="KW-1185">Reference proteome</keyword>
<dbReference type="STRING" id="59895.A0A103XR02"/>
<dbReference type="PANTHER" id="PTHR45005:SF4">
    <property type="entry name" value="TETRATRICOPEPTIDE-LIKE HELICAL DOMAIN SUPERFAMILY"/>
    <property type="match status" value="1"/>
</dbReference>
<name>A0A103XR02_CYNCS</name>
<evidence type="ECO:0000313" key="2">
    <source>
        <dbReference type="EMBL" id="KVH95286.1"/>
    </source>
</evidence>
<dbReference type="Gramene" id="KVH95286">
    <property type="protein sequence ID" value="KVH95286"/>
    <property type="gene ID" value="Ccrd_002645"/>
</dbReference>
<dbReference type="OMA" id="IFIDTIR"/>
<dbReference type="Proteomes" id="UP000243975">
    <property type="component" value="Unassembled WGS sequence"/>
</dbReference>
<comment type="caution">
    <text evidence="2">The sequence shown here is derived from an EMBL/GenBank/DDBJ whole genome shotgun (WGS) entry which is preliminary data.</text>
</comment>
<feature type="region of interest" description="Disordered" evidence="1">
    <location>
        <begin position="1"/>
        <end position="43"/>
    </location>
</feature>
<protein>
    <recommendedName>
        <fullName evidence="4">Plant specific mitochondrial import receptor subunit TOM20</fullName>
    </recommendedName>
</protein>
<sequence length="498" mass="55261">MSTNGDPSQLRNPDSKFYPGEDDSIQSMDGSSPHDNVDHSSKLNQSVLSNVNHIDSTIVDPTHKQEPPKEPTITALQKDHGRPIVTMRELLSELKNGESSAALVHSKEIKHHREQSSVAMALINNIGGSDEGQSRHRMLKFAAKRYASAIERNPDDYDALYNWALVLQESADNVNSDTNSPSKDSLLEEACKKYDEATRLNPALHDAYYNWAIAISDRAKLHGRTKEAEELWKQATKKYEKAVQLNWNSPQALNNWGLALQELSTIVPAREKQTIVRSAISKFRAAIQLQFDFHRAIYNLGTVLYGLAEDTSRTGVPVVGHAVSSSELYSQCAIYIAAAHALKPNYSVYSSALNLVRSMLPLPFLKVGYLTTPPVLNPVAPHSDWKRFQFVLNHEGLVQIHDDEQKQMAKGIPSISGDKTTNVRPAIRVDIPDVVSVTTCSDLTLPPGPSIFIDTIRGPIFLIADSWEYLDTWLDAIQLVYTIFARGKTDVLAGIITG</sequence>
<reference evidence="2 3" key="1">
    <citation type="journal article" date="2016" name="Sci. Rep.">
        <title>The genome sequence of the outbreeding globe artichoke constructed de novo incorporating a phase-aware low-pass sequencing strategy of F1 progeny.</title>
        <authorList>
            <person name="Scaglione D."/>
            <person name="Reyes-Chin-Wo S."/>
            <person name="Acquadro A."/>
            <person name="Froenicke L."/>
            <person name="Portis E."/>
            <person name="Beitel C."/>
            <person name="Tirone M."/>
            <person name="Mauro R."/>
            <person name="Lo Monaco A."/>
            <person name="Mauromicale G."/>
            <person name="Faccioli P."/>
            <person name="Cattivelli L."/>
            <person name="Rieseberg L."/>
            <person name="Michelmore R."/>
            <person name="Lanteri S."/>
        </authorList>
    </citation>
    <scope>NUCLEOTIDE SEQUENCE [LARGE SCALE GENOMIC DNA]</scope>
    <source>
        <strain evidence="2">2C</strain>
    </source>
</reference>
<dbReference type="OrthoDB" id="548564at2759"/>
<dbReference type="SUPFAM" id="SSF48452">
    <property type="entry name" value="TPR-like"/>
    <property type="match status" value="2"/>
</dbReference>
<evidence type="ECO:0000256" key="1">
    <source>
        <dbReference type="SAM" id="MobiDB-lite"/>
    </source>
</evidence>
<dbReference type="PANTHER" id="PTHR45005">
    <property type="match status" value="1"/>
</dbReference>
<dbReference type="InterPro" id="IPR011990">
    <property type="entry name" value="TPR-like_helical_dom_sf"/>
</dbReference>
<dbReference type="EMBL" id="LEKV01004394">
    <property type="protein sequence ID" value="KVH95286.1"/>
    <property type="molecule type" value="Genomic_DNA"/>
</dbReference>
<feature type="compositionally biased region" description="Polar residues" evidence="1">
    <location>
        <begin position="25"/>
        <end position="34"/>
    </location>
</feature>
<evidence type="ECO:0000313" key="3">
    <source>
        <dbReference type="Proteomes" id="UP000243975"/>
    </source>
</evidence>
<dbReference type="Gene3D" id="1.25.40.10">
    <property type="entry name" value="Tetratricopeptide repeat domain"/>
    <property type="match status" value="2"/>
</dbReference>
<proteinExistence type="predicted"/>
<feature type="compositionally biased region" description="Polar residues" evidence="1">
    <location>
        <begin position="1"/>
        <end position="12"/>
    </location>
</feature>
<dbReference type="InterPro" id="IPR053277">
    <property type="entry name" value="Endomembrane_traffic_mod"/>
</dbReference>
<dbReference type="Pfam" id="PF06552">
    <property type="entry name" value="TOM20_plant"/>
    <property type="match status" value="1"/>
</dbReference>
<organism evidence="2 3">
    <name type="scientific">Cynara cardunculus var. scolymus</name>
    <name type="common">Globe artichoke</name>
    <name type="synonym">Cynara scolymus</name>
    <dbReference type="NCBI Taxonomy" id="59895"/>
    <lineage>
        <taxon>Eukaryota</taxon>
        <taxon>Viridiplantae</taxon>
        <taxon>Streptophyta</taxon>
        <taxon>Embryophyta</taxon>
        <taxon>Tracheophyta</taxon>
        <taxon>Spermatophyta</taxon>
        <taxon>Magnoliopsida</taxon>
        <taxon>eudicotyledons</taxon>
        <taxon>Gunneridae</taxon>
        <taxon>Pentapetalae</taxon>
        <taxon>asterids</taxon>
        <taxon>campanulids</taxon>
        <taxon>Asterales</taxon>
        <taxon>Asteraceae</taxon>
        <taxon>Carduoideae</taxon>
        <taxon>Cardueae</taxon>
        <taxon>Carduinae</taxon>
        <taxon>Cynara</taxon>
    </lineage>
</organism>
<evidence type="ECO:0008006" key="4">
    <source>
        <dbReference type="Google" id="ProtNLM"/>
    </source>
</evidence>
<dbReference type="AlphaFoldDB" id="A0A103XR02"/>
<dbReference type="SUPFAM" id="SSF50729">
    <property type="entry name" value="PH domain-like"/>
    <property type="match status" value="1"/>
</dbReference>
<accession>A0A103XR02</accession>
<gene>
    <name evidence="2" type="ORF">Ccrd_002645</name>
</gene>